<keyword evidence="1" id="KW-1133">Transmembrane helix</keyword>
<protein>
    <submittedName>
        <fullName evidence="2">Uncharacterized protein</fullName>
    </submittedName>
</protein>
<evidence type="ECO:0000313" key="3">
    <source>
        <dbReference type="Proteomes" id="UP000314294"/>
    </source>
</evidence>
<comment type="caution">
    <text evidence="2">The sequence shown here is derived from an EMBL/GenBank/DDBJ whole genome shotgun (WGS) entry which is preliminary data.</text>
</comment>
<dbReference type="EMBL" id="SRLO01000002">
    <property type="protein sequence ID" value="TNN89227.1"/>
    <property type="molecule type" value="Genomic_DNA"/>
</dbReference>
<sequence length="75" mass="8666">MMLKRAIHNTRALVDGKSKRLQRDERRREAVVKRFTPGVSAIAAVLMGNTFVWAGVVSPGKHYRWLREREIFLTS</sequence>
<keyword evidence="1" id="KW-0472">Membrane</keyword>
<gene>
    <name evidence="2" type="ORF">EYF80_000515</name>
</gene>
<reference evidence="2 3" key="1">
    <citation type="submission" date="2019-03" db="EMBL/GenBank/DDBJ databases">
        <title>First draft genome of Liparis tanakae, snailfish: a comprehensive survey of snailfish specific genes.</title>
        <authorList>
            <person name="Kim W."/>
            <person name="Song I."/>
            <person name="Jeong J.-H."/>
            <person name="Kim D."/>
            <person name="Kim S."/>
            <person name="Ryu S."/>
            <person name="Song J.Y."/>
            <person name="Lee S.K."/>
        </authorList>
    </citation>
    <scope>NUCLEOTIDE SEQUENCE [LARGE SCALE GENOMIC DNA]</scope>
    <source>
        <tissue evidence="2">Muscle</tissue>
    </source>
</reference>
<proteinExistence type="predicted"/>
<organism evidence="2 3">
    <name type="scientific">Liparis tanakae</name>
    <name type="common">Tanaka's snailfish</name>
    <dbReference type="NCBI Taxonomy" id="230148"/>
    <lineage>
        <taxon>Eukaryota</taxon>
        <taxon>Metazoa</taxon>
        <taxon>Chordata</taxon>
        <taxon>Craniata</taxon>
        <taxon>Vertebrata</taxon>
        <taxon>Euteleostomi</taxon>
        <taxon>Actinopterygii</taxon>
        <taxon>Neopterygii</taxon>
        <taxon>Teleostei</taxon>
        <taxon>Neoteleostei</taxon>
        <taxon>Acanthomorphata</taxon>
        <taxon>Eupercaria</taxon>
        <taxon>Perciformes</taxon>
        <taxon>Cottioidei</taxon>
        <taxon>Cottales</taxon>
        <taxon>Liparidae</taxon>
        <taxon>Liparis</taxon>
    </lineage>
</organism>
<evidence type="ECO:0000256" key="1">
    <source>
        <dbReference type="SAM" id="Phobius"/>
    </source>
</evidence>
<accession>A0A4Z2JGZ6</accession>
<dbReference type="AlphaFoldDB" id="A0A4Z2JGZ6"/>
<dbReference type="Proteomes" id="UP000314294">
    <property type="component" value="Unassembled WGS sequence"/>
</dbReference>
<name>A0A4Z2JGZ6_9TELE</name>
<evidence type="ECO:0000313" key="2">
    <source>
        <dbReference type="EMBL" id="TNN89227.1"/>
    </source>
</evidence>
<keyword evidence="3" id="KW-1185">Reference proteome</keyword>
<keyword evidence="1" id="KW-0812">Transmembrane</keyword>
<feature type="transmembrane region" description="Helical" evidence="1">
    <location>
        <begin position="35"/>
        <end position="56"/>
    </location>
</feature>